<gene>
    <name evidence="2" type="ORF">PCOR1329_LOCUS55529</name>
</gene>
<evidence type="ECO:0000313" key="3">
    <source>
        <dbReference type="Proteomes" id="UP001189429"/>
    </source>
</evidence>
<feature type="non-terminal residue" evidence="2">
    <location>
        <position position="147"/>
    </location>
</feature>
<dbReference type="EMBL" id="CAUYUJ010016811">
    <property type="protein sequence ID" value="CAK0869041.1"/>
    <property type="molecule type" value="Genomic_DNA"/>
</dbReference>
<sequence>SRFQPGFSLSPCFWTPAGRTRGARGIWDARGCPTWVAAAVALLPLVAGGGAPAAAAARAAAAAGARSGRRRVRGAAPRVCVGCSGARHGAVPGDGGAGGPPCWRSEAAAAARPWGSCRAGVGGPRGARRRPRSTSARCRGRRGRPRP</sequence>
<accession>A0ABN9V7Y4</accession>
<protein>
    <submittedName>
        <fullName evidence="2">Uncharacterized protein</fullName>
    </submittedName>
</protein>
<reference evidence="2" key="1">
    <citation type="submission" date="2023-10" db="EMBL/GenBank/DDBJ databases">
        <authorList>
            <person name="Chen Y."/>
            <person name="Shah S."/>
            <person name="Dougan E. K."/>
            <person name="Thang M."/>
            <person name="Chan C."/>
        </authorList>
    </citation>
    <scope>NUCLEOTIDE SEQUENCE [LARGE SCALE GENOMIC DNA]</scope>
</reference>
<keyword evidence="3" id="KW-1185">Reference proteome</keyword>
<evidence type="ECO:0000313" key="2">
    <source>
        <dbReference type="EMBL" id="CAK0869041.1"/>
    </source>
</evidence>
<organism evidence="2 3">
    <name type="scientific">Prorocentrum cordatum</name>
    <dbReference type="NCBI Taxonomy" id="2364126"/>
    <lineage>
        <taxon>Eukaryota</taxon>
        <taxon>Sar</taxon>
        <taxon>Alveolata</taxon>
        <taxon>Dinophyceae</taxon>
        <taxon>Prorocentrales</taxon>
        <taxon>Prorocentraceae</taxon>
        <taxon>Prorocentrum</taxon>
    </lineage>
</organism>
<feature type="non-terminal residue" evidence="2">
    <location>
        <position position="1"/>
    </location>
</feature>
<feature type="region of interest" description="Disordered" evidence="1">
    <location>
        <begin position="109"/>
        <end position="147"/>
    </location>
</feature>
<comment type="caution">
    <text evidence="2">The sequence shown here is derived from an EMBL/GenBank/DDBJ whole genome shotgun (WGS) entry which is preliminary data.</text>
</comment>
<name>A0ABN9V7Y4_9DINO</name>
<feature type="compositionally biased region" description="Basic residues" evidence="1">
    <location>
        <begin position="126"/>
        <end position="147"/>
    </location>
</feature>
<dbReference type="Proteomes" id="UP001189429">
    <property type="component" value="Unassembled WGS sequence"/>
</dbReference>
<proteinExistence type="predicted"/>
<evidence type="ECO:0000256" key="1">
    <source>
        <dbReference type="SAM" id="MobiDB-lite"/>
    </source>
</evidence>